<dbReference type="Proteomes" id="UP000625316">
    <property type="component" value="Unassembled WGS sequence"/>
</dbReference>
<sequence length="221" mass="23740">MTIGLAIALVGHAVIAPVSTRAQVPPAPQFGAPAVRYRVVVPSADFETLQQVRQVAKGAFIQTFADNVDRIQAGAFAGEISARARVDALARQGIRAVAYNTQGQAVYQALAAGTATSSFNSVNSFQNNQQAQPATPAGAAQAVTKMPKGYYAIVPVDRDQMGITFEAFRKLGIAEEFITIGQQRRGWHVAVGVYPSRSGAETMSQYLRRKGGFDARAYYER</sequence>
<proteinExistence type="predicted"/>
<gene>
    <name evidence="1" type="ORF">IQ266_01415</name>
</gene>
<accession>A0A928Z1V7</accession>
<comment type="caution">
    <text evidence="1">The sequence shown here is derived from an EMBL/GenBank/DDBJ whole genome shotgun (WGS) entry which is preliminary data.</text>
</comment>
<evidence type="ECO:0008006" key="3">
    <source>
        <dbReference type="Google" id="ProtNLM"/>
    </source>
</evidence>
<evidence type="ECO:0000313" key="2">
    <source>
        <dbReference type="Proteomes" id="UP000625316"/>
    </source>
</evidence>
<dbReference type="AlphaFoldDB" id="A0A928Z1V7"/>
<dbReference type="RefSeq" id="WP_264323234.1">
    <property type="nucleotide sequence ID" value="NZ_JADEXQ010000003.1"/>
</dbReference>
<name>A0A928Z1V7_9CYAN</name>
<organism evidence="1 2">
    <name type="scientific">Romeriopsis navalis LEGE 11480</name>
    <dbReference type="NCBI Taxonomy" id="2777977"/>
    <lineage>
        <taxon>Bacteria</taxon>
        <taxon>Bacillati</taxon>
        <taxon>Cyanobacteriota</taxon>
        <taxon>Cyanophyceae</taxon>
        <taxon>Leptolyngbyales</taxon>
        <taxon>Leptolyngbyaceae</taxon>
        <taxon>Romeriopsis</taxon>
        <taxon>Romeriopsis navalis</taxon>
    </lineage>
</organism>
<dbReference type="EMBL" id="JADEXQ010000003">
    <property type="protein sequence ID" value="MBE9028412.1"/>
    <property type="molecule type" value="Genomic_DNA"/>
</dbReference>
<evidence type="ECO:0000313" key="1">
    <source>
        <dbReference type="EMBL" id="MBE9028412.1"/>
    </source>
</evidence>
<keyword evidence="2" id="KW-1185">Reference proteome</keyword>
<protein>
    <recommendedName>
        <fullName evidence="3">SPOR domain-containing protein</fullName>
    </recommendedName>
</protein>
<reference evidence="1" key="1">
    <citation type="submission" date="2020-10" db="EMBL/GenBank/DDBJ databases">
        <authorList>
            <person name="Castelo-Branco R."/>
            <person name="Eusebio N."/>
            <person name="Adriana R."/>
            <person name="Vieira A."/>
            <person name="Brugerolle De Fraissinette N."/>
            <person name="Rezende De Castro R."/>
            <person name="Schneider M.P."/>
            <person name="Vasconcelos V."/>
            <person name="Leao P.N."/>
        </authorList>
    </citation>
    <scope>NUCLEOTIDE SEQUENCE</scope>
    <source>
        <strain evidence="1">LEGE 11480</strain>
    </source>
</reference>